<name>A0AAP0QWF8_9ROSI</name>
<evidence type="ECO:0000313" key="2">
    <source>
        <dbReference type="Proteomes" id="UP001428341"/>
    </source>
</evidence>
<reference evidence="1 2" key="1">
    <citation type="submission" date="2024-05" db="EMBL/GenBank/DDBJ databases">
        <title>Haplotype-resolved chromosome-level genome assembly of Huyou (Citrus changshanensis).</title>
        <authorList>
            <person name="Miao C."/>
            <person name="Chen W."/>
            <person name="Wu Y."/>
            <person name="Wang L."/>
            <person name="Zhao S."/>
            <person name="Grierson D."/>
            <person name="Xu C."/>
            <person name="Chen K."/>
        </authorList>
    </citation>
    <scope>NUCLEOTIDE SEQUENCE [LARGE SCALE GENOMIC DNA]</scope>
    <source>
        <strain evidence="1">01-14</strain>
        <tissue evidence="1">Leaf</tissue>
    </source>
</reference>
<sequence>MVSKFSQVLFVTRQARPKPLEVKQLSDIDDQESLRFQYPLAGRLKEGYNRMLMVECNAEGVLFIEADAVMPASNLSSLEMIFRHHACI</sequence>
<proteinExistence type="predicted"/>
<dbReference type="AlphaFoldDB" id="A0AAP0QWF8"/>
<accession>A0AAP0QWF8</accession>
<dbReference type="InterPro" id="IPR023213">
    <property type="entry name" value="CAT-like_dom_sf"/>
</dbReference>
<protein>
    <submittedName>
        <fullName evidence="1">Uncharacterized protein</fullName>
    </submittedName>
</protein>
<keyword evidence="2" id="KW-1185">Reference proteome</keyword>
<gene>
    <name evidence="1" type="ORF">WN944_009629</name>
</gene>
<dbReference type="EMBL" id="JBCGBO010000002">
    <property type="protein sequence ID" value="KAK9221203.1"/>
    <property type="molecule type" value="Genomic_DNA"/>
</dbReference>
<dbReference type="Pfam" id="PF02458">
    <property type="entry name" value="Transferase"/>
    <property type="match status" value="1"/>
</dbReference>
<dbReference type="Proteomes" id="UP001428341">
    <property type="component" value="Unassembled WGS sequence"/>
</dbReference>
<dbReference type="Gene3D" id="3.30.559.10">
    <property type="entry name" value="Chloramphenicol acetyltransferase-like domain"/>
    <property type="match status" value="1"/>
</dbReference>
<evidence type="ECO:0000313" key="1">
    <source>
        <dbReference type="EMBL" id="KAK9221203.1"/>
    </source>
</evidence>
<dbReference type="SMR" id="A0AAP0QWF8"/>
<organism evidence="1 2">
    <name type="scientific">Citrus x changshan-huyou</name>
    <dbReference type="NCBI Taxonomy" id="2935761"/>
    <lineage>
        <taxon>Eukaryota</taxon>
        <taxon>Viridiplantae</taxon>
        <taxon>Streptophyta</taxon>
        <taxon>Embryophyta</taxon>
        <taxon>Tracheophyta</taxon>
        <taxon>Spermatophyta</taxon>
        <taxon>Magnoliopsida</taxon>
        <taxon>eudicotyledons</taxon>
        <taxon>Gunneridae</taxon>
        <taxon>Pentapetalae</taxon>
        <taxon>rosids</taxon>
        <taxon>malvids</taxon>
        <taxon>Sapindales</taxon>
        <taxon>Rutaceae</taxon>
        <taxon>Aurantioideae</taxon>
        <taxon>Citrus</taxon>
    </lineage>
</organism>
<comment type="caution">
    <text evidence="1">The sequence shown here is derived from an EMBL/GenBank/DDBJ whole genome shotgun (WGS) entry which is preliminary data.</text>
</comment>